<dbReference type="Proteomes" id="UP000193920">
    <property type="component" value="Unassembled WGS sequence"/>
</dbReference>
<evidence type="ECO:0000256" key="6">
    <source>
        <dbReference type="ARBA" id="ARBA00022691"/>
    </source>
</evidence>
<gene>
    <name evidence="11" type="ORF">LY90DRAFT_457141</name>
</gene>
<evidence type="ECO:0000256" key="2">
    <source>
        <dbReference type="ARBA" id="ARBA00011245"/>
    </source>
</evidence>
<feature type="domain" description="RMT2" evidence="10">
    <location>
        <begin position="129"/>
        <end position="349"/>
    </location>
</feature>
<dbReference type="PIRSF" id="PIRSF038148">
    <property type="entry name" value="Arginine_N-mtfrase-2"/>
    <property type="match status" value="1"/>
</dbReference>
<keyword evidence="9" id="KW-0040">ANK repeat</keyword>
<evidence type="ECO:0000259" key="10">
    <source>
        <dbReference type="PROSITE" id="PS51559"/>
    </source>
</evidence>
<dbReference type="EC" id="2.1.1.-" evidence="8"/>
<protein>
    <recommendedName>
        <fullName evidence="8">Arginine N-methyltransferase 2</fullName>
        <ecNumber evidence="8">2.1.1.-</ecNumber>
    </recommendedName>
</protein>
<dbReference type="Gene3D" id="1.25.40.20">
    <property type="entry name" value="Ankyrin repeat-containing domain"/>
    <property type="match status" value="1"/>
</dbReference>
<reference evidence="11 12" key="1">
    <citation type="submission" date="2016-08" db="EMBL/GenBank/DDBJ databases">
        <title>A Parts List for Fungal Cellulosomes Revealed by Comparative Genomics.</title>
        <authorList>
            <consortium name="DOE Joint Genome Institute"/>
            <person name="Haitjema C.H."/>
            <person name="Gilmore S.P."/>
            <person name="Henske J.K."/>
            <person name="Solomon K.V."/>
            <person name="De Groot R."/>
            <person name="Kuo A."/>
            <person name="Mondo S.J."/>
            <person name="Salamov A.A."/>
            <person name="Labutti K."/>
            <person name="Zhao Z."/>
            <person name="Chiniquy J."/>
            <person name="Barry K."/>
            <person name="Brewer H.M."/>
            <person name="Purvine S.O."/>
            <person name="Wright A.T."/>
            <person name="Boxma B."/>
            <person name="Van Alen T."/>
            <person name="Hackstein J.H."/>
            <person name="Baker S.E."/>
            <person name="Grigoriev I.V."/>
            <person name="O'Malley M.A."/>
        </authorList>
    </citation>
    <scope>NUCLEOTIDE SEQUENCE [LARGE SCALE GENOMIC DNA]</scope>
    <source>
        <strain evidence="11 12">G1</strain>
    </source>
</reference>
<comment type="caution">
    <text evidence="11">The sequence shown here is derived from an EMBL/GenBank/DDBJ whole genome shotgun (WGS) entry which is preliminary data.</text>
</comment>
<dbReference type="GO" id="GO:0019702">
    <property type="term" value="F:protein arginine N5-methyltransferase activity"/>
    <property type="evidence" value="ECO:0007669"/>
    <property type="project" value="TreeGrafter"/>
</dbReference>
<dbReference type="PANTHER" id="PTHR32379:SF1">
    <property type="entry name" value="GUANIDINOACETATE N-METHYLTRANSFERASE"/>
    <property type="match status" value="1"/>
</dbReference>
<dbReference type="SUPFAM" id="SSF48403">
    <property type="entry name" value="Ankyrin repeat"/>
    <property type="match status" value="1"/>
</dbReference>
<dbReference type="Gene3D" id="3.40.50.150">
    <property type="entry name" value="Vaccinia Virus protein VP39"/>
    <property type="match status" value="1"/>
</dbReference>
<organism evidence="11 12">
    <name type="scientific">Neocallimastix californiae</name>
    <dbReference type="NCBI Taxonomy" id="1754190"/>
    <lineage>
        <taxon>Eukaryota</taxon>
        <taxon>Fungi</taxon>
        <taxon>Fungi incertae sedis</taxon>
        <taxon>Chytridiomycota</taxon>
        <taxon>Chytridiomycota incertae sedis</taxon>
        <taxon>Neocallimastigomycetes</taxon>
        <taxon>Neocallimastigales</taxon>
        <taxon>Neocallimastigaceae</taxon>
        <taxon>Neocallimastix</taxon>
    </lineage>
</organism>
<evidence type="ECO:0000256" key="3">
    <source>
        <dbReference type="ARBA" id="ARBA00022490"/>
    </source>
</evidence>
<keyword evidence="6" id="KW-0949">S-adenosyl-L-methionine</keyword>
<sequence>MADNNTIENTIDNEKQAQLNLELVKACEEGNVEKVKTLLENGADILYQDEKGKTLLHVACENGHKNVVECLIRNHLAWNSVDFEGVSAAEYAKKAGHEDIYQDLVEEGVRTEVLLAYLDNREKKPEERLAASNADYLKRPLKYQDDKLLDSELNAVMMGWEAPIMEKTAKILCPKEGLSVLNVGFGLGLMDEALQKYKPAHHTIVEAHPDVYKHMLELGWDKRPGVRILFGRWQDVLEQMKDRLYDGIYFDTFGEYYDDLHEFNDHVPDMLRDTPEATYSFFNGLGGTNPFFHDVYCRVASIDLRNCGLTTEYITMPMTEQDSEVIWQGVKRRYWSLPTYNLPICRFEL</sequence>
<dbReference type="GO" id="GO:0005634">
    <property type="term" value="C:nucleus"/>
    <property type="evidence" value="ECO:0007669"/>
    <property type="project" value="UniProtKB-SubCell"/>
</dbReference>
<dbReference type="InterPro" id="IPR002110">
    <property type="entry name" value="Ankyrin_rpt"/>
</dbReference>
<evidence type="ECO:0000256" key="4">
    <source>
        <dbReference type="ARBA" id="ARBA00022603"/>
    </source>
</evidence>
<dbReference type="PROSITE" id="PS50088">
    <property type="entry name" value="ANK_REPEAT"/>
    <property type="match status" value="2"/>
</dbReference>
<comment type="subcellular location">
    <subcellularLocation>
        <location evidence="8">Cytoplasm</location>
    </subcellularLocation>
    <subcellularLocation>
        <location evidence="8">Nucleus</location>
    </subcellularLocation>
</comment>
<evidence type="ECO:0000313" key="12">
    <source>
        <dbReference type="Proteomes" id="UP000193920"/>
    </source>
</evidence>
<dbReference type="InterPro" id="IPR017408">
    <property type="entry name" value="Arginine_N-MeTrfase_2"/>
</dbReference>
<dbReference type="InterPro" id="IPR026480">
    <property type="entry name" value="RMT2_dom"/>
</dbReference>
<evidence type="ECO:0000256" key="8">
    <source>
        <dbReference type="PIRNR" id="PIRNR038148"/>
    </source>
</evidence>
<dbReference type="InterPro" id="IPR029063">
    <property type="entry name" value="SAM-dependent_MTases_sf"/>
</dbReference>
<keyword evidence="4 8" id="KW-0489">Methyltransferase</keyword>
<dbReference type="PANTHER" id="PTHR32379">
    <property type="entry name" value="GUANIDINOACETATE N-METHYLTRANSFERASE"/>
    <property type="match status" value="1"/>
</dbReference>
<keyword evidence="12" id="KW-1185">Reference proteome</keyword>
<dbReference type="AlphaFoldDB" id="A0A1Y2CP83"/>
<accession>A0A1Y2CP83</accession>
<dbReference type="GO" id="GO:0032259">
    <property type="term" value="P:methylation"/>
    <property type="evidence" value="ECO:0007669"/>
    <property type="project" value="UniProtKB-KW"/>
</dbReference>
<evidence type="ECO:0000256" key="5">
    <source>
        <dbReference type="ARBA" id="ARBA00022679"/>
    </source>
</evidence>
<dbReference type="SUPFAM" id="SSF53335">
    <property type="entry name" value="S-adenosyl-L-methionine-dependent methyltransferases"/>
    <property type="match status" value="1"/>
</dbReference>
<keyword evidence="7 8" id="KW-0539">Nucleus</keyword>
<dbReference type="GO" id="GO:0005737">
    <property type="term" value="C:cytoplasm"/>
    <property type="evidence" value="ECO:0007669"/>
    <property type="project" value="UniProtKB-SubCell"/>
</dbReference>
<dbReference type="PROSITE" id="PS51559">
    <property type="entry name" value="SAM_RMT2"/>
    <property type="match status" value="1"/>
</dbReference>
<dbReference type="Pfam" id="PF12796">
    <property type="entry name" value="Ank_2"/>
    <property type="match status" value="1"/>
</dbReference>
<keyword evidence="5 8" id="KW-0808">Transferase</keyword>
<comment type="similarity">
    <text evidence="8">Belongs to the class I-like SAM-binding methyltransferase superfamily. RMT2 methyltransferase family.</text>
</comment>
<dbReference type="InterPro" id="IPR051038">
    <property type="entry name" value="RMT2/GAMT_Mtase"/>
</dbReference>
<name>A0A1Y2CP83_9FUNG</name>
<dbReference type="FunFam" id="3.40.50.150:FF:000135">
    <property type="entry name" value="Arginine N-methyltransferase 2"/>
    <property type="match status" value="1"/>
</dbReference>
<evidence type="ECO:0000313" key="11">
    <source>
        <dbReference type="EMBL" id="ORY48766.1"/>
    </source>
</evidence>
<dbReference type="OrthoDB" id="19014at2759"/>
<dbReference type="SMART" id="SM00248">
    <property type="entry name" value="ANK"/>
    <property type="match status" value="4"/>
</dbReference>
<dbReference type="EMBL" id="MCOG01000101">
    <property type="protein sequence ID" value="ORY48766.1"/>
    <property type="molecule type" value="Genomic_DNA"/>
</dbReference>
<comment type="function">
    <text evidence="1 8">S-adenosyl-L-methionine-dependent protein-arginine N-methyltransferase that methylates the delta-nitrogen atom of arginine residues to form N5-methylarginine (type IV) in target proteins. Monomethylates ribosomal protein L12.</text>
</comment>
<evidence type="ECO:0000256" key="1">
    <source>
        <dbReference type="ARBA" id="ARBA00002207"/>
    </source>
</evidence>
<feature type="repeat" description="ANK" evidence="9">
    <location>
        <begin position="51"/>
        <end position="83"/>
    </location>
</feature>
<dbReference type="STRING" id="1754190.A0A1Y2CP83"/>
<feature type="repeat" description="ANK" evidence="9">
    <location>
        <begin position="18"/>
        <end position="50"/>
    </location>
</feature>
<dbReference type="InterPro" id="IPR036770">
    <property type="entry name" value="Ankyrin_rpt-contain_sf"/>
</dbReference>
<proteinExistence type="inferred from homology"/>
<evidence type="ECO:0000256" key="7">
    <source>
        <dbReference type="ARBA" id="ARBA00023242"/>
    </source>
</evidence>
<evidence type="ECO:0000256" key="9">
    <source>
        <dbReference type="PROSITE-ProRule" id="PRU00023"/>
    </source>
</evidence>
<comment type="subunit">
    <text evidence="2 8">Monomer.</text>
</comment>
<dbReference type="PROSITE" id="PS50297">
    <property type="entry name" value="ANK_REP_REGION"/>
    <property type="match status" value="1"/>
</dbReference>
<keyword evidence="3 8" id="KW-0963">Cytoplasm</keyword>